<keyword evidence="3" id="KW-1185">Reference proteome</keyword>
<feature type="non-terminal residue" evidence="2">
    <location>
        <position position="102"/>
    </location>
</feature>
<evidence type="ECO:0000313" key="2">
    <source>
        <dbReference type="EMBL" id="MFD0889659.1"/>
    </source>
</evidence>
<reference evidence="3" key="1">
    <citation type="journal article" date="2019" name="Int. J. Syst. Evol. Microbiol.">
        <title>The Global Catalogue of Microorganisms (GCM) 10K type strain sequencing project: providing services to taxonomists for standard genome sequencing and annotation.</title>
        <authorList>
            <consortium name="The Broad Institute Genomics Platform"/>
            <consortium name="The Broad Institute Genome Sequencing Center for Infectious Disease"/>
            <person name="Wu L."/>
            <person name="Ma J."/>
        </authorList>
    </citation>
    <scope>NUCLEOTIDE SEQUENCE [LARGE SCALE GENOMIC DNA]</scope>
    <source>
        <strain evidence="3">CCUG 62974</strain>
    </source>
</reference>
<dbReference type="Proteomes" id="UP001597024">
    <property type="component" value="Unassembled WGS sequence"/>
</dbReference>
<evidence type="ECO:0008006" key="4">
    <source>
        <dbReference type="Google" id="ProtNLM"/>
    </source>
</evidence>
<evidence type="ECO:0000313" key="3">
    <source>
        <dbReference type="Proteomes" id="UP001597024"/>
    </source>
</evidence>
<name>A0ABW3E361_9ACTN</name>
<feature type="region of interest" description="Disordered" evidence="1">
    <location>
        <begin position="82"/>
        <end position="102"/>
    </location>
</feature>
<evidence type="ECO:0000256" key="1">
    <source>
        <dbReference type="SAM" id="MobiDB-lite"/>
    </source>
</evidence>
<dbReference type="SUPFAM" id="SSF51430">
    <property type="entry name" value="NAD(P)-linked oxidoreductase"/>
    <property type="match status" value="2"/>
</dbReference>
<comment type="caution">
    <text evidence="2">The sequence shown here is derived from an EMBL/GenBank/DDBJ whole genome shotgun (WGS) entry which is preliminary data.</text>
</comment>
<protein>
    <recommendedName>
        <fullName evidence="4">NADP-dependent oxidoreductase domain-containing protein</fullName>
    </recommendedName>
</protein>
<dbReference type="InterPro" id="IPR036812">
    <property type="entry name" value="NAD(P)_OxRdtase_dom_sf"/>
</dbReference>
<organism evidence="2 3">
    <name type="scientific">Streptosporangium algeriense</name>
    <dbReference type="NCBI Taxonomy" id="1682748"/>
    <lineage>
        <taxon>Bacteria</taxon>
        <taxon>Bacillati</taxon>
        <taxon>Actinomycetota</taxon>
        <taxon>Actinomycetes</taxon>
        <taxon>Streptosporangiales</taxon>
        <taxon>Streptosporangiaceae</taxon>
        <taxon>Streptosporangium</taxon>
    </lineage>
</organism>
<proteinExistence type="predicted"/>
<dbReference type="EMBL" id="JBHTHX010001958">
    <property type="protein sequence ID" value="MFD0889659.1"/>
    <property type="molecule type" value="Genomic_DNA"/>
</dbReference>
<accession>A0ABW3E361</accession>
<gene>
    <name evidence="2" type="ORF">ACFQ08_34410</name>
</gene>
<sequence>MRMRPLGRTGIQVSPSCLGTMMSGRVGDPDHDECARVAHPGVTAAIIGPRTMERLGDLLAGAGTVLDDDLLDRIDEILSAGSDTGPLDVSYDPPAVTRAGLR</sequence>